<protein>
    <submittedName>
        <fullName evidence="2">Uncharacterized protein</fullName>
    </submittedName>
</protein>
<evidence type="ECO:0000313" key="1">
    <source>
        <dbReference type="Proteomes" id="UP000046393"/>
    </source>
</evidence>
<organism evidence="1 2">
    <name type="scientific">Syphacia muris</name>
    <dbReference type="NCBI Taxonomy" id="451379"/>
    <lineage>
        <taxon>Eukaryota</taxon>
        <taxon>Metazoa</taxon>
        <taxon>Ecdysozoa</taxon>
        <taxon>Nematoda</taxon>
        <taxon>Chromadorea</taxon>
        <taxon>Rhabditida</taxon>
        <taxon>Spirurina</taxon>
        <taxon>Oxyuridomorpha</taxon>
        <taxon>Oxyuroidea</taxon>
        <taxon>Oxyuridae</taxon>
        <taxon>Syphacia</taxon>
    </lineage>
</organism>
<evidence type="ECO:0000313" key="2">
    <source>
        <dbReference type="WBParaSite" id="SMUV_0000428401-mRNA-1"/>
    </source>
</evidence>
<sequence length="236" mass="27069">MDVASESSNLIMSPFQSKFLVLAQDADCGGTYGIIAMDYGKHVAWCYYDAKPVESETNSTYYKDFYCPRGTETTIHNSLDEKFFQSNISPEYLLKSEGYEDAVPLPPPDPQAQMYFNKKNIKYDPSKCMLLKEDGIFGGFNCSTLEISRKTCVFRVTYILLLLDRLFPMVHPELNPSVTYAHINSSLEKAKRLFYHFQEYKIVPFQCFLNSKNISIKEDVFGIDVPSLPRRVRFSG</sequence>
<proteinExistence type="predicted"/>
<keyword evidence="1" id="KW-1185">Reference proteome</keyword>
<dbReference type="Proteomes" id="UP000046393">
    <property type="component" value="Unplaced"/>
</dbReference>
<dbReference type="AlphaFoldDB" id="A0A0N5AIN3"/>
<reference evidence="2" key="1">
    <citation type="submission" date="2017-02" db="UniProtKB">
        <authorList>
            <consortium name="WormBaseParasite"/>
        </authorList>
    </citation>
    <scope>IDENTIFICATION</scope>
</reference>
<dbReference type="WBParaSite" id="SMUV_0000428401-mRNA-1">
    <property type="protein sequence ID" value="SMUV_0000428401-mRNA-1"/>
    <property type="gene ID" value="SMUV_0000428401"/>
</dbReference>
<accession>A0A0N5AIN3</accession>
<name>A0A0N5AIN3_9BILA</name>